<evidence type="ECO:0000256" key="10">
    <source>
        <dbReference type="ARBA" id="ARBA00023212"/>
    </source>
</evidence>
<dbReference type="PROSITE" id="PS00108">
    <property type="entry name" value="PROTEIN_KINASE_ST"/>
    <property type="match status" value="1"/>
</dbReference>
<keyword evidence="8" id="KW-0418">Kinase</keyword>
<evidence type="ECO:0000313" key="17">
    <source>
        <dbReference type="Proteomes" id="UP000301737"/>
    </source>
</evidence>
<evidence type="ECO:0000313" key="16">
    <source>
        <dbReference type="EMBL" id="GCE98430.1"/>
    </source>
</evidence>
<keyword evidence="10" id="KW-0206">Cytoskeleton</keyword>
<keyword evidence="6" id="KW-0808">Transferase</keyword>
<evidence type="ECO:0000256" key="11">
    <source>
        <dbReference type="ARBA" id="ARBA00047899"/>
    </source>
</evidence>
<dbReference type="GO" id="GO:2000369">
    <property type="term" value="P:regulation of clathrin-dependent endocytosis"/>
    <property type="evidence" value="ECO:0007669"/>
    <property type="project" value="UniProtKB-ARBA"/>
</dbReference>
<evidence type="ECO:0000256" key="12">
    <source>
        <dbReference type="ARBA" id="ARBA00048679"/>
    </source>
</evidence>
<feature type="compositionally biased region" description="Basic and acidic residues" evidence="14">
    <location>
        <begin position="568"/>
        <end position="583"/>
    </location>
</feature>
<comment type="catalytic activity">
    <reaction evidence="11">
        <text>L-threonyl-[protein] + ATP = O-phospho-L-threonyl-[protein] + ADP + H(+)</text>
        <dbReference type="Rhea" id="RHEA:46608"/>
        <dbReference type="Rhea" id="RHEA-COMP:11060"/>
        <dbReference type="Rhea" id="RHEA-COMP:11605"/>
        <dbReference type="ChEBI" id="CHEBI:15378"/>
        <dbReference type="ChEBI" id="CHEBI:30013"/>
        <dbReference type="ChEBI" id="CHEBI:30616"/>
        <dbReference type="ChEBI" id="CHEBI:61977"/>
        <dbReference type="ChEBI" id="CHEBI:456216"/>
        <dbReference type="EC" id="2.7.11.1"/>
    </reaction>
</comment>
<dbReference type="PROSITE" id="PS50011">
    <property type="entry name" value="PROTEIN_KINASE_DOM"/>
    <property type="match status" value="1"/>
</dbReference>
<evidence type="ECO:0000256" key="7">
    <source>
        <dbReference type="ARBA" id="ARBA00022741"/>
    </source>
</evidence>
<keyword evidence="9" id="KW-0067">ATP-binding</keyword>
<evidence type="ECO:0000256" key="5">
    <source>
        <dbReference type="ARBA" id="ARBA00022553"/>
    </source>
</evidence>
<keyword evidence="4" id="KW-0723">Serine/threonine-protein kinase</keyword>
<comment type="catalytic activity">
    <reaction evidence="12">
        <text>L-seryl-[protein] + ATP = O-phospho-L-seryl-[protein] + ADP + H(+)</text>
        <dbReference type="Rhea" id="RHEA:17989"/>
        <dbReference type="Rhea" id="RHEA-COMP:9863"/>
        <dbReference type="Rhea" id="RHEA-COMP:11604"/>
        <dbReference type="ChEBI" id="CHEBI:15378"/>
        <dbReference type="ChEBI" id="CHEBI:29999"/>
        <dbReference type="ChEBI" id="CHEBI:30616"/>
        <dbReference type="ChEBI" id="CHEBI:83421"/>
        <dbReference type="ChEBI" id="CHEBI:456216"/>
        <dbReference type="EC" id="2.7.11.1"/>
    </reaction>
</comment>
<dbReference type="InterPro" id="IPR008271">
    <property type="entry name" value="Ser/Thr_kinase_AS"/>
</dbReference>
<evidence type="ECO:0000256" key="13">
    <source>
        <dbReference type="ARBA" id="ARBA00065090"/>
    </source>
</evidence>
<reference evidence="16 17" key="1">
    <citation type="submission" date="2019-01" db="EMBL/GenBank/DDBJ databases">
        <title>Draft Genome Sequencing of Zygosaccharomyces mellis Ca-7.</title>
        <authorList>
            <person name="Shiwa Y."/>
            <person name="Kanesaki Y."/>
            <person name="Ishige T."/>
            <person name="Mura K."/>
            <person name="Hori T."/>
            <person name="Tamura T."/>
        </authorList>
    </citation>
    <scope>NUCLEOTIDE SEQUENCE [LARGE SCALE GENOMIC DNA]</scope>
    <source>
        <strain evidence="16 17">Ca-7</strain>
    </source>
</reference>
<dbReference type="EC" id="2.7.11.1" evidence="2"/>
<dbReference type="PANTHER" id="PTHR22967">
    <property type="entry name" value="SERINE/THREONINE PROTEIN KINASE"/>
    <property type="match status" value="1"/>
</dbReference>
<feature type="compositionally biased region" description="Polar residues" evidence="14">
    <location>
        <begin position="543"/>
        <end position="566"/>
    </location>
</feature>
<protein>
    <recommendedName>
        <fullName evidence="2">non-specific serine/threonine protein kinase</fullName>
        <ecNumber evidence="2">2.7.11.1</ecNumber>
    </recommendedName>
</protein>
<gene>
    <name evidence="16" type="ORF">ZYGM_002517</name>
</gene>
<proteinExistence type="predicted"/>
<dbReference type="GO" id="GO:0005524">
    <property type="term" value="F:ATP binding"/>
    <property type="evidence" value="ECO:0007669"/>
    <property type="project" value="UniProtKB-KW"/>
</dbReference>
<evidence type="ECO:0000256" key="14">
    <source>
        <dbReference type="SAM" id="MobiDB-lite"/>
    </source>
</evidence>
<evidence type="ECO:0000256" key="3">
    <source>
        <dbReference type="ARBA" id="ARBA00022490"/>
    </source>
</evidence>
<name>A0A4C2E2N2_9SACH</name>
<dbReference type="GO" id="GO:0000147">
    <property type="term" value="P:actin cortical patch assembly"/>
    <property type="evidence" value="ECO:0007669"/>
    <property type="project" value="TreeGrafter"/>
</dbReference>
<evidence type="ECO:0000256" key="9">
    <source>
        <dbReference type="ARBA" id="ARBA00022840"/>
    </source>
</evidence>
<keyword evidence="7" id="KW-0547">Nucleotide-binding</keyword>
<dbReference type="SUPFAM" id="SSF56112">
    <property type="entry name" value="Protein kinase-like (PK-like)"/>
    <property type="match status" value="1"/>
</dbReference>
<feature type="region of interest" description="Disordered" evidence="14">
    <location>
        <begin position="616"/>
        <end position="673"/>
    </location>
</feature>
<keyword evidence="3" id="KW-0963">Cytoplasm</keyword>
<dbReference type="InterPro" id="IPR011009">
    <property type="entry name" value="Kinase-like_dom_sf"/>
</dbReference>
<feature type="region of interest" description="Disordered" evidence="14">
    <location>
        <begin position="487"/>
        <end position="516"/>
    </location>
</feature>
<dbReference type="EMBL" id="BIMX01000005">
    <property type="protein sequence ID" value="GCE98430.1"/>
    <property type="molecule type" value="Genomic_DNA"/>
</dbReference>
<feature type="region of interest" description="Disordered" evidence="14">
    <location>
        <begin position="539"/>
        <end position="583"/>
    </location>
</feature>
<dbReference type="GO" id="GO:0030479">
    <property type="term" value="C:actin cortical patch"/>
    <property type="evidence" value="ECO:0007669"/>
    <property type="project" value="UniProtKB-SubCell"/>
</dbReference>
<evidence type="ECO:0000256" key="2">
    <source>
        <dbReference type="ARBA" id="ARBA00012513"/>
    </source>
</evidence>
<organism evidence="16 17">
    <name type="scientific">Zygosaccharomyces mellis</name>
    <dbReference type="NCBI Taxonomy" id="42258"/>
    <lineage>
        <taxon>Eukaryota</taxon>
        <taxon>Fungi</taxon>
        <taxon>Dikarya</taxon>
        <taxon>Ascomycota</taxon>
        <taxon>Saccharomycotina</taxon>
        <taxon>Saccharomycetes</taxon>
        <taxon>Saccharomycetales</taxon>
        <taxon>Saccharomycetaceae</taxon>
        <taxon>Zygosaccharomyces</taxon>
    </lineage>
</organism>
<evidence type="ECO:0000256" key="4">
    <source>
        <dbReference type="ARBA" id="ARBA00022527"/>
    </source>
</evidence>
<dbReference type="Proteomes" id="UP000301737">
    <property type="component" value="Unassembled WGS sequence"/>
</dbReference>
<dbReference type="Pfam" id="PF00069">
    <property type="entry name" value="Pkinase"/>
    <property type="match status" value="1"/>
</dbReference>
<feature type="domain" description="Protein kinase" evidence="15">
    <location>
        <begin position="22"/>
        <end position="311"/>
    </location>
</feature>
<dbReference type="GO" id="GO:0004674">
    <property type="term" value="F:protein serine/threonine kinase activity"/>
    <property type="evidence" value="ECO:0007669"/>
    <property type="project" value="UniProtKB-KW"/>
</dbReference>
<comment type="subunit">
    <text evidence="13">Interacts with ABP1, which is required for proper actin patch localization.</text>
</comment>
<comment type="subcellular location">
    <subcellularLocation>
        <location evidence="1">Cytoplasm</location>
        <location evidence="1">Cytoskeleton</location>
        <location evidence="1">Actin patch</location>
    </subcellularLocation>
</comment>
<sequence>MNHPEIPTYTPGTVLTVGTHHAKILNYIASGGFAQVYSSEMFPADTSTGSNLTCLKRVIIPEKAGLNALRAEVNAMKLLKGSKHVVCYIDSHAARSLLQNGTYEVFLLMEYCAAGGLIDFMNTRLQNRLKEYEILDIMSQVTQGIAAMHALQPPLIHRDIKIENVLISADGEYKVCDFGSVSGAIRPPRSPQEFAFVQHDILKNTTAQYRSPEMIDLYRCQAIDEKSDIWALGIFLYKLCYYTTPFEKGGDQAILHSRYQFLPHPIYSDRLKNLISWMLSQEPMQRPNICQVLEEVSRMQGVRSPMRNFYLLRAMQRTNTSASFITPYVPVAGNNTFMVPPPQAAPLTPTQSLGANGMPMGVTSQPLPIMTKAGSATNSNGNIFPGATNPMVVPTQLGPAQVAGPVSMGNQDISSSIPPHFGRTNTFPTNGFSTSPRQDGGVITSAVNTGAMAIKDRPFNYVDSETQTSDAGSITFSTPYLHSSAISSSRSLPAQQGDHDIRPRSSSLDFKSANRKKPADEEVLESLFALSNRRDDFNKRHSFNSFNSSPTDQRIPTGGSNVQTEPDSLMKIKSNPDTKESIQKKVQSLLKAADDSPKNKSTSEIVKLKSSPLFSENGLRKTTSNVENGKLDTKFSTPSFSTNEQSESKTKPPPPPPKPEHLRPKKPPKPVFLWGKKKEPEALLGEVKDAVMDSDADVIEVDVRKKIPGTL</sequence>
<dbReference type="GO" id="GO:0007015">
    <property type="term" value="P:actin filament organization"/>
    <property type="evidence" value="ECO:0007669"/>
    <property type="project" value="TreeGrafter"/>
</dbReference>
<keyword evidence="5" id="KW-0597">Phosphoprotein</keyword>
<dbReference type="PANTHER" id="PTHR22967:SF57">
    <property type="entry name" value="AUXILIN, ISOFORM A-RELATED"/>
    <property type="match status" value="1"/>
</dbReference>
<evidence type="ECO:0000256" key="1">
    <source>
        <dbReference type="ARBA" id="ARBA00004134"/>
    </source>
</evidence>
<dbReference type="SMART" id="SM00220">
    <property type="entry name" value="S_TKc"/>
    <property type="match status" value="1"/>
</dbReference>
<dbReference type="InterPro" id="IPR000719">
    <property type="entry name" value="Prot_kinase_dom"/>
</dbReference>
<accession>A0A4C2E2N2</accession>
<dbReference type="AlphaFoldDB" id="A0A4C2E2N2"/>
<dbReference type="FunFam" id="1.10.510.10:FF:000441">
    <property type="entry name" value="Serine/threonine protein kinase"/>
    <property type="match status" value="1"/>
</dbReference>
<comment type="caution">
    <text evidence="16">The sequence shown here is derived from an EMBL/GenBank/DDBJ whole genome shotgun (WGS) entry which is preliminary data.</text>
</comment>
<dbReference type="Gene3D" id="1.10.510.10">
    <property type="entry name" value="Transferase(Phosphotransferase) domain 1"/>
    <property type="match status" value="1"/>
</dbReference>
<feature type="compositionally biased region" description="Polar residues" evidence="14">
    <location>
        <begin position="634"/>
        <end position="645"/>
    </location>
</feature>
<evidence type="ECO:0000256" key="6">
    <source>
        <dbReference type="ARBA" id="ARBA00022679"/>
    </source>
</evidence>
<evidence type="ECO:0000259" key="15">
    <source>
        <dbReference type="PROSITE" id="PS50011"/>
    </source>
</evidence>
<evidence type="ECO:0000256" key="8">
    <source>
        <dbReference type="ARBA" id="ARBA00022777"/>
    </source>
</evidence>
<dbReference type="OrthoDB" id="2018507at2759"/>
<keyword evidence="17" id="KW-1185">Reference proteome</keyword>
<dbReference type="CDD" id="cd14037">
    <property type="entry name" value="STKc_NAK_like"/>
    <property type="match status" value="1"/>
</dbReference>